<dbReference type="AlphaFoldDB" id="A0A2P2QHP5"/>
<dbReference type="EMBL" id="GGEC01086025">
    <property type="protein sequence ID" value="MBX66509.1"/>
    <property type="molecule type" value="Transcribed_RNA"/>
</dbReference>
<accession>A0A2P2QHP5</accession>
<protein>
    <submittedName>
        <fullName evidence="2">Uncharacterized protein</fullName>
    </submittedName>
</protein>
<name>A0A2P2QHP5_RHIMU</name>
<keyword evidence="1" id="KW-0732">Signal</keyword>
<feature type="chain" id="PRO_5015191765" evidence="1">
    <location>
        <begin position="19"/>
        <end position="44"/>
    </location>
</feature>
<proteinExistence type="predicted"/>
<reference evidence="2" key="1">
    <citation type="submission" date="2018-02" db="EMBL/GenBank/DDBJ databases">
        <title>Rhizophora mucronata_Transcriptome.</title>
        <authorList>
            <person name="Meera S.P."/>
            <person name="Sreeshan A."/>
            <person name="Augustine A."/>
        </authorList>
    </citation>
    <scope>NUCLEOTIDE SEQUENCE</scope>
    <source>
        <tissue evidence="2">Leaf</tissue>
    </source>
</reference>
<sequence length="44" mass="5130">MEAWPILALLLVLLMCMAGNFYCHKCLFGPYFHLHDATQLDIFE</sequence>
<evidence type="ECO:0000256" key="1">
    <source>
        <dbReference type="SAM" id="SignalP"/>
    </source>
</evidence>
<feature type="signal peptide" evidence="1">
    <location>
        <begin position="1"/>
        <end position="18"/>
    </location>
</feature>
<evidence type="ECO:0000313" key="2">
    <source>
        <dbReference type="EMBL" id="MBX66509.1"/>
    </source>
</evidence>
<organism evidence="2">
    <name type="scientific">Rhizophora mucronata</name>
    <name type="common">Asiatic mangrove</name>
    <dbReference type="NCBI Taxonomy" id="61149"/>
    <lineage>
        <taxon>Eukaryota</taxon>
        <taxon>Viridiplantae</taxon>
        <taxon>Streptophyta</taxon>
        <taxon>Embryophyta</taxon>
        <taxon>Tracheophyta</taxon>
        <taxon>Spermatophyta</taxon>
        <taxon>Magnoliopsida</taxon>
        <taxon>eudicotyledons</taxon>
        <taxon>Gunneridae</taxon>
        <taxon>Pentapetalae</taxon>
        <taxon>rosids</taxon>
        <taxon>fabids</taxon>
        <taxon>Malpighiales</taxon>
        <taxon>Rhizophoraceae</taxon>
        <taxon>Rhizophora</taxon>
    </lineage>
</organism>